<evidence type="ECO:0000256" key="3">
    <source>
        <dbReference type="ARBA" id="ARBA00022763"/>
    </source>
</evidence>
<evidence type="ECO:0000256" key="5">
    <source>
        <dbReference type="ARBA" id="ARBA00023242"/>
    </source>
</evidence>
<evidence type="ECO:0000256" key="2">
    <source>
        <dbReference type="ARBA" id="ARBA00022741"/>
    </source>
</evidence>
<keyword evidence="2" id="KW-0547">Nucleotide-binding</keyword>
<keyword evidence="4" id="KW-0067">ATP-binding</keyword>
<keyword evidence="3" id="KW-0227">DNA damage</keyword>
<dbReference type="PANTHER" id="PTHR12172">
    <property type="entry name" value="CELL CYCLE CHECKPOINT PROTEIN RAD17"/>
    <property type="match status" value="1"/>
</dbReference>
<dbReference type="Antibodypedia" id="1389">
    <property type="antibodies" value="659 antibodies from 42 providers"/>
</dbReference>
<keyword evidence="11" id="KW-1267">Proteomics identification</keyword>
<keyword evidence="5" id="KW-0539">Nucleus</keyword>
<evidence type="ECO:0000313" key="8">
    <source>
        <dbReference type="Ensembl" id="ENSMUSP00000152977.2"/>
    </source>
</evidence>
<comment type="subcellular location">
    <subcellularLocation>
        <location evidence="1">Nucleus</location>
    </subcellularLocation>
</comment>
<dbReference type="GO" id="GO:0005634">
    <property type="term" value="C:nucleus"/>
    <property type="evidence" value="ECO:0007669"/>
    <property type="project" value="UniProtKB-SubCell"/>
</dbReference>
<proteinExistence type="evidence at protein level"/>
<name>A0A286YCW1_MOUSE</name>
<organism evidence="8 10">
    <name type="scientific">Mus musculus</name>
    <name type="common">Mouse</name>
    <dbReference type="NCBI Taxonomy" id="10090"/>
    <lineage>
        <taxon>Eukaryota</taxon>
        <taxon>Metazoa</taxon>
        <taxon>Chordata</taxon>
        <taxon>Craniata</taxon>
        <taxon>Vertebrata</taxon>
        <taxon>Euteleostomi</taxon>
        <taxon>Mammalia</taxon>
        <taxon>Eutheria</taxon>
        <taxon>Euarchontoglires</taxon>
        <taxon>Glires</taxon>
        <taxon>Rodentia</taxon>
        <taxon>Myomorpha</taxon>
        <taxon>Muroidea</taxon>
        <taxon>Muridae</taxon>
        <taxon>Murinae</taxon>
        <taxon>Mus</taxon>
        <taxon>Mus</taxon>
    </lineage>
</organism>
<dbReference type="Ensembl" id="ENSMUST00000226050.2">
    <property type="protein sequence ID" value="ENSMUSP00000152977.2"/>
    <property type="gene ID" value="ENSMUSG00000021635.15"/>
</dbReference>
<keyword evidence="7" id="KW-0812">Transmembrane</keyword>
<dbReference type="Proteomes" id="UP000000589">
    <property type="component" value="Chromosome 13"/>
</dbReference>
<dbReference type="VEuPathDB" id="HostDB:ENSMUSG00000021635"/>
<dbReference type="Bgee" id="ENSMUSG00000021635">
    <property type="expression patterns" value="Expressed in cleaving embryo and 263 other cell types or tissues"/>
</dbReference>
<evidence type="ECO:0000256" key="7">
    <source>
        <dbReference type="SAM" id="Phobius"/>
    </source>
</evidence>
<protein>
    <submittedName>
        <fullName evidence="8">RAD17 checkpoint clamp loader component</fullName>
    </submittedName>
</protein>
<dbReference type="GeneTree" id="ENSGT00440000039046"/>
<dbReference type="ExpressionAtlas" id="A0A286YCW1">
    <property type="expression patterns" value="baseline and differential"/>
</dbReference>
<keyword evidence="10" id="KW-1185">Reference proteome</keyword>
<dbReference type="AGR" id="MGI:1333807"/>
<feature type="transmembrane region" description="Helical" evidence="7">
    <location>
        <begin position="186"/>
        <end position="203"/>
    </location>
</feature>
<keyword evidence="6" id="KW-0131">Cell cycle</keyword>
<accession>A0A286YCW1</accession>
<dbReference type="Pfam" id="PF03215">
    <property type="entry name" value="Rad17"/>
    <property type="match status" value="1"/>
</dbReference>
<gene>
    <name evidence="8 9" type="primary">Rad17</name>
</gene>
<dbReference type="AlphaFoldDB" id="A0A286YCW1"/>
<evidence type="ECO:0000313" key="10">
    <source>
        <dbReference type="Proteomes" id="UP000000589"/>
    </source>
</evidence>
<dbReference type="GO" id="GO:0006281">
    <property type="term" value="P:DNA repair"/>
    <property type="evidence" value="ECO:0007669"/>
    <property type="project" value="InterPro"/>
</dbReference>
<evidence type="ECO:0000313" key="9">
    <source>
        <dbReference type="MGI" id="MGI:1333807"/>
    </source>
</evidence>
<evidence type="ECO:0000256" key="4">
    <source>
        <dbReference type="ARBA" id="ARBA00022840"/>
    </source>
</evidence>
<reference evidence="8 10" key="2">
    <citation type="journal article" date="2011" name="PLoS Biol.">
        <title>Modernizing reference genome assemblies.</title>
        <authorList>
            <person name="Church D.M."/>
            <person name="Schneider V.A."/>
            <person name="Graves T."/>
            <person name="Auger K."/>
            <person name="Cunningham F."/>
            <person name="Bouk N."/>
            <person name="Chen H.C."/>
            <person name="Agarwala R."/>
            <person name="McLaren W.M."/>
            <person name="Ritchie G.R."/>
            <person name="Albracht D."/>
            <person name="Kremitzki M."/>
            <person name="Rock S."/>
            <person name="Kotkiewicz H."/>
            <person name="Kremitzki C."/>
            <person name="Wollam A."/>
            <person name="Trani L."/>
            <person name="Fulton L."/>
            <person name="Fulton R."/>
            <person name="Matthews L."/>
            <person name="Whitehead S."/>
            <person name="Chow W."/>
            <person name="Torrance J."/>
            <person name="Dunn M."/>
            <person name="Harden G."/>
            <person name="Threadgold G."/>
            <person name="Wood J."/>
            <person name="Collins J."/>
            <person name="Heath P."/>
            <person name="Griffiths G."/>
            <person name="Pelan S."/>
            <person name="Grafham D."/>
            <person name="Eichler E.E."/>
            <person name="Weinstock G."/>
            <person name="Mardis E.R."/>
            <person name="Wilson R.K."/>
            <person name="Howe K."/>
            <person name="Flicek P."/>
            <person name="Hubbard T."/>
        </authorList>
    </citation>
    <scope>NUCLEOTIDE SEQUENCE [LARGE SCALE GENOMIC DNA]</scope>
    <source>
        <strain evidence="8 10">C57BL/6J</strain>
    </source>
</reference>
<evidence type="ECO:0007829" key="11">
    <source>
        <dbReference type="ProteomicsDB" id="A0A286YCW1"/>
    </source>
</evidence>
<reference evidence="8" key="4">
    <citation type="submission" date="2025-09" db="UniProtKB">
        <authorList>
            <consortium name="Ensembl"/>
        </authorList>
    </citation>
    <scope>IDENTIFICATION</scope>
    <source>
        <strain evidence="8">C57BL/6J</strain>
    </source>
</reference>
<sequence>MSETFLRPKVSSTKVTDWVAPAFDDFEANTAITTITASSLTFSNSSHRRKYLPSTLESNRLSARKRGRLSLEQTHGLETSRERLSDNEPWVDKYKPETQHELAVHKKKIEEVETWLKAQVLEVKPKQDFGCREEKNQGVVLSDQAFCQKLHTQPQLMSARTLTWVHAYEANIFLMEPYLQLLQSNFFLKIYLFIIWWVCFINNRSSRMWKDNYYKNTVKGTWDPSTRMG</sequence>
<dbReference type="ProteomicsDB" id="355191"/>
<keyword evidence="7" id="KW-1133">Transmembrane helix</keyword>
<keyword evidence="7" id="KW-0472">Membrane</keyword>
<dbReference type="SMR" id="A0A286YCW1"/>
<reference evidence="8" key="3">
    <citation type="submission" date="2025-08" db="UniProtKB">
        <authorList>
            <consortium name="Ensembl"/>
        </authorList>
    </citation>
    <scope>IDENTIFICATION</scope>
    <source>
        <strain evidence="8">C57BL/6J</strain>
    </source>
</reference>
<evidence type="ECO:0000256" key="1">
    <source>
        <dbReference type="ARBA" id="ARBA00004123"/>
    </source>
</evidence>
<evidence type="ECO:0000256" key="6">
    <source>
        <dbReference type="ARBA" id="ARBA00023306"/>
    </source>
</evidence>
<reference evidence="8 10" key="1">
    <citation type="journal article" date="2009" name="PLoS Biol.">
        <title>Lineage-specific biology revealed by a finished genome assembly of the mouse.</title>
        <authorList>
            <consortium name="Mouse Genome Sequencing Consortium"/>
            <person name="Church D.M."/>
            <person name="Goodstadt L."/>
            <person name="Hillier L.W."/>
            <person name="Zody M.C."/>
            <person name="Goldstein S."/>
            <person name="She X."/>
            <person name="Bult C.J."/>
            <person name="Agarwala R."/>
            <person name="Cherry J.L."/>
            <person name="DiCuccio M."/>
            <person name="Hlavina W."/>
            <person name="Kapustin Y."/>
            <person name="Meric P."/>
            <person name="Maglott D."/>
            <person name="Birtle Z."/>
            <person name="Marques A.C."/>
            <person name="Graves T."/>
            <person name="Zhou S."/>
            <person name="Teague B."/>
            <person name="Potamousis K."/>
            <person name="Churas C."/>
            <person name="Place M."/>
            <person name="Herschleb J."/>
            <person name="Runnheim R."/>
            <person name="Forrest D."/>
            <person name="Amos-Landgraf J."/>
            <person name="Schwartz D.C."/>
            <person name="Cheng Z."/>
            <person name="Lindblad-Toh K."/>
            <person name="Eichler E.E."/>
            <person name="Ponting C.P."/>
        </authorList>
    </citation>
    <scope>NUCLEOTIDE SEQUENCE [LARGE SCALE GENOMIC DNA]</scope>
    <source>
        <strain evidence="8 10">C57BL/6J</strain>
    </source>
</reference>
<dbReference type="InterPro" id="IPR004582">
    <property type="entry name" value="Checkpoint_prot_Rad17_Rad24"/>
</dbReference>
<dbReference type="MGI" id="MGI:1333807">
    <property type="gene designation" value="Rad17"/>
</dbReference>
<dbReference type="GO" id="GO:0005524">
    <property type="term" value="F:ATP binding"/>
    <property type="evidence" value="ECO:0007669"/>
    <property type="project" value="UniProtKB-KW"/>
</dbReference>
<dbReference type="PANTHER" id="PTHR12172:SF0">
    <property type="entry name" value="CELL CYCLE CHECKPOINT PROTEIN RAD17"/>
    <property type="match status" value="1"/>
</dbReference>